<proteinExistence type="predicted"/>
<protein>
    <submittedName>
        <fullName evidence="1">Uncharacterized protein</fullName>
    </submittedName>
</protein>
<gene>
    <name evidence="1" type="ORF">QR680_007261</name>
</gene>
<keyword evidence="2" id="KW-1185">Reference proteome</keyword>
<dbReference type="Proteomes" id="UP001175271">
    <property type="component" value="Unassembled WGS sequence"/>
</dbReference>
<organism evidence="1 2">
    <name type="scientific">Steinernema hermaphroditum</name>
    <dbReference type="NCBI Taxonomy" id="289476"/>
    <lineage>
        <taxon>Eukaryota</taxon>
        <taxon>Metazoa</taxon>
        <taxon>Ecdysozoa</taxon>
        <taxon>Nematoda</taxon>
        <taxon>Chromadorea</taxon>
        <taxon>Rhabditida</taxon>
        <taxon>Tylenchina</taxon>
        <taxon>Panagrolaimomorpha</taxon>
        <taxon>Strongyloidoidea</taxon>
        <taxon>Steinernematidae</taxon>
        <taxon>Steinernema</taxon>
    </lineage>
</organism>
<accession>A0AA39I0M9</accession>
<reference evidence="1" key="1">
    <citation type="submission" date="2023-06" db="EMBL/GenBank/DDBJ databases">
        <title>Genomic analysis of the entomopathogenic nematode Steinernema hermaphroditum.</title>
        <authorList>
            <person name="Schwarz E.M."/>
            <person name="Heppert J.K."/>
            <person name="Baniya A."/>
            <person name="Schwartz H.T."/>
            <person name="Tan C.-H."/>
            <person name="Antoshechkin I."/>
            <person name="Sternberg P.W."/>
            <person name="Goodrich-Blair H."/>
            <person name="Dillman A.R."/>
        </authorList>
    </citation>
    <scope>NUCLEOTIDE SEQUENCE</scope>
    <source>
        <strain evidence="1">PS9179</strain>
        <tissue evidence="1">Whole animal</tissue>
    </source>
</reference>
<name>A0AA39I0M9_9BILA</name>
<evidence type="ECO:0000313" key="2">
    <source>
        <dbReference type="Proteomes" id="UP001175271"/>
    </source>
</evidence>
<evidence type="ECO:0000313" key="1">
    <source>
        <dbReference type="EMBL" id="KAK0414312.1"/>
    </source>
</evidence>
<dbReference type="EMBL" id="JAUCMV010000003">
    <property type="protein sequence ID" value="KAK0414312.1"/>
    <property type="molecule type" value="Genomic_DNA"/>
</dbReference>
<sequence>MLPLDVFLSWHGFELTPFGRDSHYSSTETKFILTLHSTAQVHQNINMQQTAIYLLLVLALVGYAEDPASLMGEACENTMRVIGQLFAPVPDIEDIIRRSVSAMPAVLTASAGCKIFKLCTYNNCGVNGYCGPLLPNLPKVMVCKCHPTTDNKPKEQILSTRRIPFCSAALLS</sequence>
<comment type="caution">
    <text evidence="1">The sequence shown here is derived from an EMBL/GenBank/DDBJ whole genome shotgun (WGS) entry which is preliminary data.</text>
</comment>
<dbReference type="AlphaFoldDB" id="A0AA39I0M9"/>